<evidence type="ECO:0000256" key="5">
    <source>
        <dbReference type="ARBA" id="ARBA00023136"/>
    </source>
</evidence>
<evidence type="ECO:0000256" key="3">
    <source>
        <dbReference type="ARBA" id="ARBA00022692"/>
    </source>
</evidence>
<gene>
    <name evidence="8" type="ORF">GHK86_18785</name>
</gene>
<accession>A0ABW9QYS6</accession>
<feature type="domain" description="Phage shock protein PspC N-terminal" evidence="7">
    <location>
        <begin position="1"/>
        <end position="47"/>
    </location>
</feature>
<dbReference type="Proteomes" id="UP000437736">
    <property type="component" value="Unassembled WGS sequence"/>
</dbReference>
<dbReference type="PANTHER" id="PTHR33885:SF3">
    <property type="entry name" value="PHAGE SHOCK PROTEIN C"/>
    <property type="match status" value="1"/>
</dbReference>
<evidence type="ECO:0000259" key="7">
    <source>
        <dbReference type="Pfam" id="PF04024"/>
    </source>
</evidence>
<keyword evidence="5 6" id="KW-0472">Membrane</keyword>
<name>A0ABW9QYS6_9ACTN</name>
<proteinExistence type="predicted"/>
<organism evidence="8 9">
    <name type="scientific">Acidiferrimicrobium australe</name>
    <dbReference type="NCBI Taxonomy" id="2664430"/>
    <lineage>
        <taxon>Bacteria</taxon>
        <taxon>Bacillati</taxon>
        <taxon>Actinomycetota</taxon>
        <taxon>Acidimicrobiia</taxon>
        <taxon>Acidimicrobiales</taxon>
        <taxon>Acidimicrobiaceae</taxon>
        <taxon>Acidiferrimicrobium</taxon>
    </lineage>
</organism>
<evidence type="ECO:0000256" key="6">
    <source>
        <dbReference type="SAM" id="Phobius"/>
    </source>
</evidence>
<evidence type="ECO:0000256" key="2">
    <source>
        <dbReference type="ARBA" id="ARBA00022475"/>
    </source>
</evidence>
<protein>
    <submittedName>
        <fullName evidence="8">PspC domain-containing protein</fullName>
    </submittedName>
</protein>
<comment type="caution">
    <text evidence="8">The sequence shown here is derived from an EMBL/GenBank/DDBJ whole genome shotgun (WGS) entry which is preliminary data.</text>
</comment>
<keyword evidence="4 6" id="KW-1133">Transmembrane helix</keyword>
<sequence length="65" mass="6796">MVAGVAAGLAEYLDVDPLLVRIAFVILTATGGLAVPLYAALWLLVPADEAPTSIAEDLLGRYAHF</sequence>
<feature type="transmembrane region" description="Helical" evidence="6">
    <location>
        <begin position="22"/>
        <end position="45"/>
    </location>
</feature>
<reference evidence="8 9" key="1">
    <citation type="submission" date="2019-11" db="EMBL/GenBank/DDBJ databases">
        <title>Acidiferrimicrobium australis gen. nov., sp. nov., an acidophilic and obligately heterotrophic, member of the Actinobacteria that catalyses dissimilatory oxido- reduction of iron isolated from metal-rich acidic water in Chile.</title>
        <authorList>
            <person name="Gonzalez D."/>
            <person name="Huber K."/>
            <person name="Hedrich S."/>
            <person name="Rojas-Villalobos C."/>
            <person name="Quatrini R."/>
            <person name="Dinamarca M.A."/>
            <person name="Schwarz A."/>
            <person name="Canales C."/>
            <person name="Nancucheo I."/>
        </authorList>
    </citation>
    <scope>NUCLEOTIDE SEQUENCE [LARGE SCALE GENOMIC DNA]</scope>
    <source>
        <strain evidence="8 9">USS-CCA1</strain>
    </source>
</reference>
<dbReference type="Pfam" id="PF04024">
    <property type="entry name" value="PspC"/>
    <property type="match status" value="1"/>
</dbReference>
<evidence type="ECO:0000256" key="1">
    <source>
        <dbReference type="ARBA" id="ARBA00004162"/>
    </source>
</evidence>
<keyword evidence="9" id="KW-1185">Reference proteome</keyword>
<keyword evidence="3 6" id="KW-0812">Transmembrane</keyword>
<evidence type="ECO:0000256" key="4">
    <source>
        <dbReference type="ARBA" id="ARBA00022989"/>
    </source>
</evidence>
<evidence type="ECO:0000313" key="9">
    <source>
        <dbReference type="Proteomes" id="UP000437736"/>
    </source>
</evidence>
<dbReference type="InterPro" id="IPR052027">
    <property type="entry name" value="PspC"/>
</dbReference>
<dbReference type="PANTHER" id="PTHR33885">
    <property type="entry name" value="PHAGE SHOCK PROTEIN C"/>
    <property type="match status" value="1"/>
</dbReference>
<evidence type="ECO:0000313" key="8">
    <source>
        <dbReference type="EMBL" id="MST34760.1"/>
    </source>
</evidence>
<dbReference type="InterPro" id="IPR007168">
    <property type="entry name" value="Phageshock_PspC_N"/>
</dbReference>
<dbReference type="EMBL" id="WJHE01001199">
    <property type="protein sequence ID" value="MST34760.1"/>
    <property type="molecule type" value="Genomic_DNA"/>
</dbReference>
<comment type="subcellular location">
    <subcellularLocation>
        <location evidence="1">Cell membrane</location>
        <topology evidence="1">Single-pass membrane protein</topology>
    </subcellularLocation>
</comment>
<keyword evidence="2" id="KW-1003">Cell membrane</keyword>